<gene>
    <name evidence="5 8" type="primary">rimM</name>
    <name evidence="8" type="ORF">C5O25_00955</name>
</gene>
<dbReference type="InterPro" id="IPR011033">
    <property type="entry name" value="PRC_barrel-like_sf"/>
</dbReference>
<evidence type="ECO:0000313" key="9">
    <source>
        <dbReference type="Proteomes" id="UP000244925"/>
    </source>
</evidence>
<dbReference type="InterPro" id="IPR002676">
    <property type="entry name" value="RimM_N"/>
</dbReference>
<dbReference type="GO" id="GO:0042274">
    <property type="term" value="P:ribosomal small subunit biogenesis"/>
    <property type="evidence" value="ECO:0007669"/>
    <property type="project" value="UniProtKB-UniRule"/>
</dbReference>
<dbReference type="AlphaFoldDB" id="A0A2V1J084"/>
<feature type="domain" description="RimM N-terminal" evidence="6">
    <location>
        <begin position="10"/>
        <end position="90"/>
    </location>
</feature>
<feature type="domain" description="Ribosome maturation factor RimM PRC barrel" evidence="7">
    <location>
        <begin position="106"/>
        <end position="173"/>
    </location>
</feature>
<comment type="domain">
    <text evidence="5">The PRC barrel domain binds ribosomal protein uS19.</text>
</comment>
<evidence type="ECO:0000313" key="8">
    <source>
        <dbReference type="EMBL" id="PWB09808.1"/>
    </source>
</evidence>
<dbReference type="Pfam" id="PF24986">
    <property type="entry name" value="PRC_RimM"/>
    <property type="match status" value="1"/>
</dbReference>
<dbReference type="SUPFAM" id="SSF50346">
    <property type="entry name" value="PRC-barrel domain"/>
    <property type="match status" value="1"/>
</dbReference>
<evidence type="ECO:0000256" key="4">
    <source>
        <dbReference type="ARBA" id="ARBA00023186"/>
    </source>
</evidence>
<keyword evidence="4 5" id="KW-0143">Chaperone</keyword>
<dbReference type="GeneID" id="93424330"/>
<dbReference type="EMBL" id="PUBV01000001">
    <property type="protein sequence ID" value="PWB09808.1"/>
    <property type="molecule type" value="Genomic_DNA"/>
</dbReference>
<sequence>MIKASELTAIGAIIKPHGVKGEMVINLRDDRIDIERTECIVMDIDGIYVPFFIENVRQKGRESYIIAIEGITSDTAAAEFNGKTVYALREHMAEMTDESDDGFYASDLIGFKAVKPDGTAIGVIDGIEDSTINVLAIIHADNDRTVYMPLADEFITDIDPDRQIITFDAPDGIESL</sequence>
<accession>A0A2V1J084</accession>
<dbReference type="PANTHER" id="PTHR33692">
    <property type="entry name" value="RIBOSOME MATURATION FACTOR RIMM"/>
    <property type="match status" value="1"/>
</dbReference>
<dbReference type="GO" id="GO:0005737">
    <property type="term" value="C:cytoplasm"/>
    <property type="evidence" value="ECO:0007669"/>
    <property type="project" value="UniProtKB-SubCell"/>
</dbReference>
<dbReference type="InterPro" id="IPR011961">
    <property type="entry name" value="RimM"/>
</dbReference>
<evidence type="ECO:0000259" key="7">
    <source>
        <dbReference type="Pfam" id="PF24986"/>
    </source>
</evidence>
<keyword evidence="9" id="KW-1185">Reference proteome</keyword>
<comment type="subunit">
    <text evidence="5">Binds ribosomal protein uS19.</text>
</comment>
<dbReference type="PANTHER" id="PTHR33692:SF1">
    <property type="entry name" value="RIBOSOME MATURATION FACTOR RIMM"/>
    <property type="match status" value="1"/>
</dbReference>
<dbReference type="InterPro" id="IPR056792">
    <property type="entry name" value="PRC_RimM"/>
</dbReference>
<dbReference type="GO" id="GO:0043022">
    <property type="term" value="F:ribosome binding"/>
    <property type="evidence" value="ECO:0007669"/>
    <property type="project" value="InterPro"/>
</dbReference>
<dbReference type="InterPro" id="IPR036976">
    <property type="entry name" value="RimM_N_sf"/>
</dbReference>
<dbReference type="RefSeq" id="WP_107034860.1">
    <property type="nucleotide sequence ID" value="NZ_CAOMZA010000013.1"/>
</dbReference>
<name>A0A2V1J084_9BACT</name>
<evidence type="ECO:0000259" key="6">
    <source>
        <dbReference type="Pfam" id="PF01782"/>
    </source>
</evidence>
<comment type="subcellular location">
    <subcellularLocation>
        <location evidence="5">Cytoplasm</location>
    </subcellularLocation>
</comment>
<comment type="function">
    <text evidence="5">An accessory protein needed during the final step in the assembly of 30S ribosomal subunit, possibly for assembly of the head region. Essential for efficient processing of 16S rRNA. May be needed both before and after RbfA during the maturation of 16S rRNA. It has affinity for free ribosomal 30S subunits but not for 70S ribosomes.</text>
</comment>
<protein>
    <recommendedName>
        <fullName evidence="5">Ribosome maturation factor RimM</fullName>
    </recommendedName>
</protein>
<dbReference type="GO" id="GO:0006364">
    <property type="term" value="P:rRNA processing"/>
    <property type="evidence" value="ECO:0007669"/>
    <property type="project" value="UniProtKB-UniRule"/>
</dbReference>
<dbReference type="NCBIfam" id="TIGR02273">
    <property type="entry name" value="16S_RimM"/>
    <property type="match status" value="1"/>
</dbReference>
<dbReference type="Gene3D" id="2.30.30.240">
    <property type="entry name" value="PRC-barrel domain"/>
    <property type="match status" value="1"/>
</dbReference>
<evidence type="ECO:0000256" key="2">
    <source>
        <dbReference type="ARBA" id="ARBA00022517"/>
    </source>
</evidence>
<reference evidence="9" key="1">
    <citation type="submission" date="2018-02" db="EMBL/GenBank/DDBJ databases">
        <authorList>
            <person name="Clavel T."/>
            <person name="Strowig T."/>
        </authorList>
    </citation>
    <scope>NUCLEOTIDE SEQUENCE [LARGE SCALE GENOMIC DNA]</scope>
    <source>
        <strain evidence="9">DSM 100764</strain>
    </source>
</reference>
<dbReference type="Proteomes" id="UP000244925">
    <property type="component" value="Unassembled WGS sequence"/>
</dbReference>
<evidence type="ECO:0000256" key="5">
    <source>
        <dbReference type="HAMAP-Rule" id="MF_00014"/>
    </source>
</evidence>
<proteinExistence type="inferred from homology"/>
<keyword evidence="2 5" id="KW-0690">Ribosome biogenesis</keyword>
<dbReference type="SUPFAM" id="SSF50447">
    <property type="entry name" value="Translation proteins"/>
    <property type="match status" value="1"/>
</dbReference>
<comment type="caution">
    <text evidence="8">The sequence shown here is derived from an EMBL/GenBank/DDBJ whole genome shotgun (WGS) entry which is preliminary data.</text>
</comment>
<dbReference type="Pfam" id="PF01782">
    <property type="entry name" value="RimM"/>
    <property type="match status" value="1"/>
</dbReference>
<keyword evidence="3 5" id="KW-0698">rRNA processing</keyword>
<dbReference type="InterPro" id="IPR009000">
    <property type="entry name" value="Transl_B-barrel_sf"/>
</dbReference>
<dbReference type="GO" id="GO:0005840">
    <property type="term" value="C:ribosome"/>
    <property type="evidence" value="ECO:0007669"/>
    <property type="project" value="InterPro"/>
</dbReference>
<dbReference type="Gene3D" id="2.40.30.60">
    <property type="entry name" value="RimM"/>
    <property type="match status" value="1"/>
</dbReference>
<evidence type="ECO:0000256" key="3">
    <source>
        <dbReference type="ARBA" id="ARBA00022552"/>
    </source>
</evidence>
<keyword evidence="1 5" id="KW-0963">Cytoplasm</keyword>
<organism evidence="8 9">
    <name type="scientific">Paramuribaculum intestinale</name>
    <dbReference type="NCBI Taxonomy" id="2094151"/>
    <lineage>
        <taxon>Bacteria</taxon>
        <taxon>Pseudomonadati</taxon>
        <taxon>Bacteroidota</taxon>
        <taxon>Bacteroidia</taxon>
        <taxon>Bacteroidales</taxon>
        <taxon>Muribaculaceae</taxon>
        <taxon>Paramuribaculum</taxon>
    </lineage>
</organism>
<evidence type="ECO:0000256" key="1">
    <source>
        <dbReference type="ARBA" id="ARBA00022490"/>
    </source>
</evidence>
<dbReference type="HAMAP" id="MF_00014">
    <property type="entry name" value="Ribosome_mat_RimM"/>
    <property type="match status" value="1"/>
</dbReference>
<comment type="similarity">
    <text evidence="5">Belongs to the RimM family.</text>
</comment>